<proteinExistence type="predicted"/>
<dbReference type="Pfam" id="PF18602">
    <property type="entry name" value="Rap1a"/>
    <property type="match status" value="1"/>
</dbReference>
<organism evidence="1 2">
    <name type="scientific">Fluviibacter phosphoraccumulans</name>
    <dbReference type="NCBI Taxonomy" id="1751046"/>
    <lineage>
        <taxon>Bacteria</taxon>
        <taxon>Pseudomonadati</taxon>
        <taxon>Pseudomonadota</taxon>
        <taxon>Betaproteobacteria</taxon>
        <taxon>Rhodocyclales</taxon>
        <taxon>Fluviibacteraceae</taxon>
        <taxon>Fluviibacter</taxon>
    </lineage>
</organism>
<sequence length="128" mass="13995">MKKTILIASTALLSVSAFANNHMEKPSHRVTSTGEMVALCKDKANAQVQAYCNGFGQGVYDSYLVTRHPKAAPSKICVKQPAPQRQQVLDEYVAWAEAKPQIKDMPAAESALRFLAERFPCQTAKAGK</sequence>
<dbReference type="EMBL" id="AP022345">
    <property type="protein sequence ID" value="BBU68182.1"/>
    <property type="molecule type" value="Genomic_DNA"/>
</dbReference>
<gene>
    <name evidence="1" type="ORF">ICHIAU1_04650</name>
</gene>
<dbReference type="InterPro" id="IPR041238">
    <property type="entry name" value="Rap1a"/>
</dbReference>
<dbReference type="RefSeq" id="WP_162048883.1">
    <property type="nucleotide sequence ID" value="NZ_AP019011.1"/>
</dbReference>
<dbReference type="Proteomes" id="UP000463961">
    <property type="component" value="Chromosome"/>
</dbReference>
<dbReference type="Gene3D" id="1.10.890.40">
    <property type="match status" value="1"/>
</dbReference>
<name>A0A679IBR4_9RHOO</name>
<accession>A0A679IBR4</accession>
<evidence type="ECO:0000313" key="1">
    <source>
        <dbReference type="EMBL" id="BBU68182.1"/>
    </source>
</evidence>
<reference evidence="2" key="1">
    <citation type="submission" date="2020-01" db="EMBL/GenBank/DDBJ databases">
        <title>Phosphoaccumulans saitamaens gen. nov., sp. nov., a polyphosphate accumulating bacterium isolated from surface river water.</title>
        <authorList>
            <person name="Watanabe K."/>
            <person name="Suda W."/>
        </authorList>
    </citation>
    <scope>NUCLEOTIDE SEQUENCE [LARGE SCALE GENOMIC DNA]</scope>
    <source>
        <strain evidence="2">ICHIAU1</strain>
    </source>
</reference>
<dbReference type="OrthoDB" id="9132029at2"/>
<dbReference type="AlphaFoldDB" id="A0A679IBR4"/>
<protein>
    <submittedName>
        <fullName evidence="1">Uncharacterized protein</fullName>
    </submittedName>
</protein>
<evidence type="ECO:0000313" key="2">
    <source>
        <dbReference type="Proteomes" id="UP000463961"/>
    </source>
</evidence>
<keyword evidence="2" id="KW-1185">Reference proteome</keyword>